<feature type="signal peptide" evidence="4">
    <location>
        <begin position="1"/>
        <end position="18"/>
    </location>
</feature>
<keyword evidence="3" id="KW-0472">Membrane</keyword>
<evidence type="ECO:0000256" key="1">
    <source>
        <dbReference type="ARBA" id="ARBA00005375"/>
    </source>
</evidence>
<evidence type="ECO:0000313" key="6">
    <source>
        <dbReference type="Proteomes" id="UP000016935"/>
    </source>
</evidence>
<dbReference type="GO" id="GO:0016791">
    <property type="term" value="F:phosphatase activity"/>
    <property type="evidence" value="ECO:0007669"/>
    <property type="project" value="TreeGrafter"/>
</dbReference>
<dbReference type="STRING" id="671987.R0JLR9"/>
<feature type="compositionally biased region" description="Basic and acidic residues" evidence="2">
    <location>
        <begin position="563"/>
        <end position="594"/>
    </location>
</feature>
<dbReference type="SUPFAM" id="SSF53254">
    <property type="entry name" value="Phosphoglycerate mutase-like"/>
    <property type="match status" value="1"/>
</dbReference>
<dbReference type="PANTHER" id="PTHR11567:SF127">
    <property type="entry name" value="HISTIDINE ACID PHOSPHATASE"/>
    <property type="match status" value="1"/>
</dbReference>
<reference evidence="5 6" key="2">
    <citation type="journal article" date="2013" name="PLoS Genet.">
        <title>Comparative genome structure, secondary metabolite, and effector coding capacity across Cochliobolus pathogens.</title>
        <authorList>
            <person name="Condon B.J."/>
            <person name="Leng Y."/>
            <person name="Wu D."/>
            <person name="Bushley K.E."/>
            <person name="Ohm R.A."/>
            <person name="Otillar R."/>
            <person name="Martin J."/>
            <person name="Schackwitz W."/>
            <person name="Grimwood J."/>
            <person name="MohdZainudin N."/>
            <person name="Xue C."/>
            <person name="Wang R."/>
            <person name="Manning V.A."/>
            <person name="Dhillon B."/>
            <person name="Tu Z.J."/>
            <person name="Steffenson B.J."/>
            <person name="Salamov A."/>
            <person name="Sun H."/>
            <person name="Lowry S."/>
            <person name="LaButti K."/>
            <person name="Han J."/>
            <person name="Copeland A."/>
            <person name="Lindquist E."/>
            <person name="Barry K."/>
            <person name="Schmutz J."/>
            <person name="Baker S.E."/>
            <person name="Ciuffetti L.M."/>
            <person name="Grigoriev I.V."/>
            <person name="Zhong S."/>
            <person name="Turgeon B.G."/>
        </authorList>
    </citation>
    <scope>NUCLEOTIDE SEQUENCE [LARGE SCALE GENOMIC DNA]</scope>
    <source>
        <strain evidence="6">28A</strain>
    </source>
</reference>
<dbReference type="HOGENOM" id="CLU_023111_0_1_1"/>
<protein>
    <recommendedName>
        <fullName evidence="7">Histidine acid phosphatase</fullName>
    </recommendedName>
</protein>
<keyword evidence="4" id="KW-0732">Signal</keyword>
<evidence type="ECO:0000256" key="2">
    <source>
        <dbReference type="SAM" id="MobiDB-lite"/>
    </source>
</evidence>
<dbReference type="PANTHER" id="PTHR11567">
    <property type="entry name" value="ACID PHOSPHATASE-RELATED"/>
    <property type="match status" value="1"/>
</dbReference>
<dbReference type="CDD" id="cd07061">
    <property type="entry name" value="HP_HAP_like"/>
    <property type="match status" value="1"/>
</dbReference>
<dbReference type="Pfam" id="PF00328">
    <property type="entry name" value="His_Phos_2"/>
    <property type="match status" value="1"/>
</dbReference>
<feature type="transmembrane region" description="Helical" evidence="3">
    <location>
        <begin position="481"/>
        <end position="509"/>
    </location>
</feature>
<dbReference type="AlphaFoldDB" id="R0JLR9"/>
<dbReference type="GeneID" id="19406355"/>
<accession>R0JLR9</accession>
<dbReference type="InterPro" id="IPR029033">
    <property type="entry name" value="His_PPase_superfam"/>
</dbReference>
<name>R0JLR9_EXST2</name>
<evidence type="ECO:0008006" key="7">
    <source>
        <dbReference type="Google" id="ProtNLM"/>
    </source>
</evidence>
<dbReference type="RefSeq" id="XP_008030460.1">
    <property type="nucleotide sequence ID" value="XM_008032269.1"/>
</dbReference>
<gene>
    <name evidence="5" type="ORF">SETTUDRAFT_98206</name>
</gene>
<feature type="chain" id="PRO_5004342763" description="Histidine acid phosphatase" evidence="4">
    <location>
        <begin position="19"/>
        <end position="610"/>
    </location>
</feature>
<dbReference type="EMBL" id="KB908855">
    <property type="protein sequence ID" value="EOA82168.1"/>
    <property type="molecule type" value="Genomic_DNA"/>
</dbReference>
<dbReference type="Proteomes" id="UP000016935">
    <property type="component" value="Unassembled WGS sequence"/>
</dbReference>
<organism evidence="5 6">
    <name type="scientific">Exserohilum turcicum (strain 28A)</name>
    <name type="common">Northern leaf blight fungus</name>
    <name type="synonym">Setosphaeria turcica</name>
    <dbReference type="NCBI Taxonomy" id="671987"/>
    <lineage>
        <taxon>Eukaryota</taxon>
        <taxon>Fungi</taxon>
        <taxon>Dikarya</taxon>
        <taxon>Ascomycota</taxon>
        <taxon>Pezizomycotina</taxon>
        <taxon>Dothideomycetes</taxon>
        <taxon>Pleosporomycetidae</taxon>
        <taxon>Pleosporales</taxon>
        <taxon>Pleosporineae</taxon>
        <taxon>Pleosporaceae</taxon>
        <taxon>Exserohilum</taxon>
    </lineage>
</organism>
<evidence type="ECO:0000313" key="5">
    <source>
        <dbReference type="EMBL" id="EOA82168.1"/>
    </source>
</evidence>
<evidence type="ECO:0000256" key="3">
    <source>
        <dbReference type="SAM" id="Phobius"/>
    </source>
</evidence>
<evidence type="ECO:0000256" key="4">
    <source>
        <dbReference type="SAM" id="SignalP"/>
    </source>
</evidence>
<feature type="region of interest" description="Disordered" evidence="2">
    <location>
        <begin position="560"/>
        <end position="610"/>
    </location>
</feature>
<dbReference type="InterPro" id="IPR000560">
    <property type="entry name" value="His_Pase_clade-2"/>
</dbReference>
<dbReference type="eggNOG" id="ENOG502SM2K">
    <property type="taxonomic scope" value="Eukaryota"/>
</dbReference>
<dbReference type="OrthoDB" id="258392at2759"/>
<keyword evidence="6" id="KW-1185">Reference proteome</keyword>
<proteinExistence type="inferred from homology"/>
<sequence>MFVRTSIAALASAWVAAAQTSSQNTTYRTHAAFAFVRTGERTPFLSNGPQTLTALGAKQMYTLGENFRTRYIAGDSPQRLGVQRIAGLSVDTINNDQIWVQTLDEPYLIASAQAFMQGLYPPRNSSTGQLADGTSVDYAFSGYQYTNIRSASQSDPDSRSISGSLNCPVAQTAALNYFSSQDFRAMESANADLFDKLDVNWFNGTLPQSFLDARSAIEIDDYLSYQYAHNSTMFELLSANNTNLTGVYAQLGYLADQIAWNVYGNTSSSARASNNQAISGKTLAGSLLNSFRTRIASQLSLSDGALVTPSPPLSLYFGEEDAMISLAALLRLDTQSPYFRTIPSYSSAMIFELFSVSNSTTTDATQIPTDPSALWVRFSFHNATAAQNNPQLTAYPVFGNGPSNTEIPWTEFEPLVAAIAVSGVAHWCDMCSSETIFCTGVQDSRPDFPDAPYGGRRPKKGDDDDDDDDDRRGFNAKANALAPAVAGVIGAVVTLVVAALVFALLMLCAGLRFHRVHKQTPNLNFLKRNKPTTATLGGFKGSAKMASDPDLALAQNGAAMPDPVKKAGHERVGSWELKQKELGKDVGERNRESLDADDVVPRAVEPRNGV</sequence>
<keyword evidence="3" id="KW-0812">Transmembrane</keyword>
<dbReference type="InterPro" id="IPR050645">
    <property type="entry name" value="Histidine_acid_phosphatase"/>
</dbReference>
<keyword evidence="3" id="KW-1133">Transmembrane helix</keyword>
<feature type="region of interest" description="Disordered" evidence="2">
    <location>
        <begin position="448"/>
        <end position="474"/>
    </location>
</feature>
<comment type="similarity">
    <text evidence="1">Belongs to the histidine acid phosphatase family.</text>
</comment>
<dbReference type="Gene3D" id="3.40.50.1240">
    <property type="entry name" value="Phosphoglycerate mutase-like"/>
    <property type="match status" value="1"/>
</dbReference>
<reference evidence="5 6" key="1">
    <citation type="journal article" date="2012" name="PLoS Pathog.">
        <title>Diverse lifestyles and strategies of plant pathogenesis encoded in the genomes of eighteen Dothideomycetes fungi.</title>
        <authorList>
            <person name="Ohm R.A."/>
            <person name="Feau N."/>
            <person name="Henrissat B."/>
            <person name="Schoch C.L."/>
            <person name="Horwitz B.A."/>
            <person name="Barry K.W."/>
            <person name="Condon B.J."/>
            <person name="Copeland A.C."/>
            <person name="Dhillon B."/>
            <person name="Glaser F."/>
            <person name="Hesse C.N."/>
            <person name="Kosti I."/>
            <person name="LaButti K."/>
            <person name="Lindquist E.A."/>
            <person name="Lucas S."/>
            <person name="Salamov A.A."/>
            <person name="Bradshaw R.E."/>
            <person name="Ciuffetti L."/>
            <person name="Hamelin R.C."/>
            <person name="Kema G.H.J."/>
            <person name="Lawrence C."/>
            <person name="Scott J.A."/>
            <person name="Spatafora J.W."/>
            <person name="Turgeon B.G."/>
            <person name="de Wit P.J.G.M."/>
            <person name="Zhong S."/>
            <person name="Goodwin S.B."/>
            <person name="Grigoriev I.V."/>
        </authorList>
    </citation>
    <scope>NUCLEOTIDE SEQUENCE [LARGE SCALE GENOMIC DNA]</scope>
    <source>
        <strain evidence="6">28A</strain>
    </source>
</reference>